<keyword evidence="12" id="KW-0732">Signal</keyword>
<proteinExistence type="inferred from homology"/>
<evidence type="ECO:0000256" key="3">
    <source>
        <dbReference type="ARBA" id="ARBA00012744"/>
    </source>
</evidence>
<dbReference type="EC" id="3.2.1.21" evidence="3 11"/>
<keyword evidence="5" id="KW-0136">Cellulose degradation</keyword>
<dbReference type="Pfam" id="PF00232">
    <property type="entry name" value="Glyco_hydro_1"/>
    <property type="match status" value="1"/>
</dbReference>
<dbReference type="InterPro" id="IPR033132">
    <property type="entry name" value="GH_1_N_CS"/>
</dbReference>
<dbReference type="OrthoDB" id="3182512at2"/>
<evidence type="ECO:0000313" key="14">
    <source>
        <dbReference type="Proteomes" id="UP000256913"/>
    </source>
</evidence>
<feature type="binding site" evidence="10">
    <location>
        <position position="82"/>
    </location>
    <ligand>
        <name>substrate</name>
    </ligand>
</feature>
<comment type="similarity">
    <text evidence="2 11">Belongs to the glycosyl hydrolase 1 family.</text>
</comment>
<dbReference type="PANTHER" id="PTHR10353:SF36">
    <property type="entry name" value="LP05116P"/>
    <property type="match status" value="1"/>
</dbReference>
<evidence type="ECO:0000256" key="6">
    <source>
        <dbReference type="ARBA" id="ARBA00023277"/>
    </source>
</evidence>
<keyword evidence="4 11" id="KW-0378">Hydrolase</keyword>
<dbReference type="EMBL" id="QUMQ01000001">
    <property type="protein sequence ID" value="REG01743.1"/>
    <property type="molecule type" value="Genomic_DNA"/>
</dbReference>
<name>A0A3D9ZYP7_9ACTN</name>
<feature type="active site" description="Nucleophile" evidence="9">
    <location>
        <position position="408"/>
    </location>
</feature>
<evidence type="ECO:0000256" key="10">
    <source>
        <dbReference type="PIRSR" id="PIRSR617736-2"/>
    </source>
</evidence>
<dbReference type="InterPro" id="IPR017853">
    <property type="entry name" value="GH"/>
</dbReference>
<evidence type="ECO:0000256" key="1">
    <source>
        <dbReference type="ARBA" id="ARBA00000448"/>
    </source>
</evidence>
<dbReference type="Proteomes" id="UP000256913">
    <property type="component" value="Unassembled WGS sequence"/>
</dbReference>
<evidence type="ECO:0000256" key="2">
    <source>
        <dbReference type="ARBA" id="ARBA00010838"/>
    </source>
</evidence>
<gene>
    <name evidence="13" type="ORF">DFJ67_7830</name>
</gene>
<dbReference type="NCBIfam" id="TIGR03356">
    <property type="entry name" value="BGL"/>
    <property type="match status" value="1"/>
</dbReference>
<comment type="caution">
    <text evidence="13">The sequence shown here is derived from an EMBL/GenBank/DDBJ whole genome shotgun (WGS) entry which is preliminary data.</text>
</comment>
<dbReference type="SUPFAM" id="SSF51445">
    <property type="entry name" value="(Trans)glycosidases"/>
    <property type="match status" value="1"/>
</dbReference>
<dbReference type="InterPro" id="IPR006311">
    <property type="entry name" value="TAT_signal"/>
</dbReference>
<dbReference type="PANTHER" id="PTHR10353">
    <property type="entry name" value="GLYCOSYL HYDROLASE"/>
    <property type="match status" value="1"/>
</dbReference>
<evidence type="ECO:0000256" key="5">
    <source>
        <dbReference type="ARBA" id="ARBA00023001"/>
    </source>
</evidence>
<evidence type="ECO:0000256" key="7">
    <source>
        <dbReference type="ARBA" id="ARBA00023295"/>
    </source>
</evidence>
<dbReference type="GO" id="GO:0008422">
    <property type="term" value="F:beta-glucosidase activity"/>
    <property type="evidence" value="ECO:0007669"/>
    <property type="project" value="UniProtKB-EC"/>
</dbReference>
<dbReference type="PROSITE" id="PS51318">
    <property type="entry name" value="TAT"/>
    <property type="match status" value="1"/>
</dbReference>
<feature type="binding site" evidence="10">
    <location>
        <position position="455"/>
    </location>
    <ligand>
        <name>substrate</name>
    </ligand>
</feature>
<dbReference type="PROSITE" id="PS00653">
    <property type="entry name" value="GLYCOSYL_HYDROL_F1_2"/>
    <property type="match status" value="1"/>
</dbReference>
<keyword evidence="7 11" id="KW-0326">Glycosidase</keyword>
<evidence type="ECO:0000256" key="4">
    <source>
        <dbReference type="ARBA" id="ARBA00022801"/>
    </source>
</evidence>
<feature type="binding site" evidence="10">
    <location>
        <position position="183"/>
    </location>
    <ligand>
        <name>substrate</name>
    </ligand>
</feature>
<dbReference type="GO" id="GO:0030245">
    <property type="term" value="P:cellulose catabolic process"/>
    <property type="evidence" value="ECO:0007669"/>
    <property type="project" value="UniProtKB-KW"/>
</dbReference>
<reference evidence="13 14" key="1">
    <citation type="submission" date="2018-08" db="EMBL/GenBank/DDBJ databases">
        <title>Sequencing the genomes of 1000 actinobacteria strains.</title>
        <authorList>
            <person name="Klenk H.-P."/>
        </authorList>
    </citation>
    <scope>NUCLEOTIDE SEQUENCE [LARGE SCALE GENOMIC DNA]</scope>
    <source>
        <strain evidence="13 14">DSM 44099</strain>
    </source>
</reference>
<feature type="binding site" evidence="10">
    <location>
        <position position="358"/>
    </location>
    <ligand>
        <name>substrate</name>
    </ligand>
</feature>
<dbReference type="GO" id="GO:0005829">
    <property type="term" value="C:cytosol"/>
    <property type="evidence" value="ECO:0007669"/>
    <property type="project" value="TreeGrafter"/>
</dbReference>
<feature type="active site" description="Proton donor" evidence="9">
    <location>
        <position position="228"/>
    </location>
</feature>
<accession>A0A3D9ZYP7</accession>
<evidence type="ECO:0000256" key="8">
    <source>
        <dbReference type="ARBA" id="ARBA00023326"/>
    </source>
</evidence>
<dbReference type="RefSeq" id="WP_116074210.1">
    <property type="nucleotide sequence ID" value="NZ_BONB01000021.1"/>
</dbReference>
<feature type="signal peptide" evidence="12">
    <location>
        <begin position="1"/>
        <end position="19"/>
    </location>
</feature>
<organism evidence="13 14">
    <name type="scientific">Asanoa ferruginea</name>
    <dbReference type="NCBI Taxonomy" id="53367"/>
    <lineage>
        <taxon>Bacteria</taxon>
        <taxon>Bacillati</taxon>
        <taxon>Actinomycetota</taxon>
        <taxon>Actinomycetes</taxon>
        <taxon>Micromonosporales</taxon>
        <taxon>Micromonosporaceae</taxon>
        <taxon>Asanoa</taxon>
    </lineage>
</organism>
<evidence type="ECO:0000256" key="11">
    <source>
        <dbReference type="RuleBase" id="RU361175"/>
    </source>
</evidence>
<feature type="chain" id="PRO_5038720591" description="Beta-glucosidase" evidence="12">
    <location>
        <begin position="20"/>
        <end position="501"/>
    </location>
</feature>
<keyword evidence="14" id="KW-1185">Reference proteome</keyword>
<sequence>MTVLTRRRLLRRAALSATAATAARASLSAAARPAAASAISAASLLAAACDPDSPDADPNPERRLGLRFPDGFRWGAATSAYQIEGAAKEDGRGASIWDTFSHTPGRTRNGDTGDVAADHYHRWASDLDLMKDLGLRTYRFSISWPRVQADGTGKANQRGLDFYRRLVDGLRDRDIEPMATLFHWDLPQALQDLGGWENRDVAYRFADYAAAVFEALGAAVPDWLTINEPKTVVQNGYLGGHHAPGLRDPSAAYLVAHHLQLAHGLAVQALRSTTDARIGPALNLHPCYPVDDSAETATATRLYDGYENRLYLDSIFKGAYPQDVLDDLGPESRMVRGIRDGDLDIISAPVDLLAVQYYTPYYVTGGGDTEVRWPTSEASWQQIFPDGLFDMLTRITRDYGRVPLTITENGLPCPDELGSDGAVDDPGRVEFLRDHFAAAHRAIEAGVPLESYHVWSLMDNFEWAEGYEQRWGLVYVDYPTQRRIPKRSARWYEGVIRENTV</sequence>
<dbReference type="Gene3D" id="3.20.20.80">
    <property type="entry name" value="Glycosidases"/>
    <property type="match status" value="1"/>
</dbReference>
<keyword evidence="6" id="KW-0119">Carbohydrate metabolism</keyword>
<feature type="binding site" evidence="10">
    <location>
        <begin position="462"/>
        <end position="463"/>
    </location>
    <ligand>
        <name>substrate</name>
    </ligand>
</feature>
<comment type="catalytic activity">
    <reaction evidence="1 11">
        <text>Hydrolysis of terminal, non-reducing beta-D-glucosyl residues with release of beta-D-glucose.</text>
        <dbReference type="EC" id="3.2.1.21"/>
    </reaction>
</comment>
<dbReference type="InterPro" id="IPR017736">
    <property type="entry name" value="Glyco_hydro_1_beta-glucosidase"/>
</dbReference>
<protein>
    <recommendedName>
        <fullName evidence="3 11">Beta-glucosidase</fullName>
        <ecNumber evidence="3 11">3.2.1.21</ecNumber>
    </recommendedName>
</protein>
<feature type="binding site" evidence="10">
    <location>
        <position position="227"/>
    </location>
    <ligand>
        <name>substrate</name>
    </ligand>
</feature>
<keyword evidence="8" id="KW-0624">Polysaccharide degradation</keyword>
<dbReference type="FunFam" id="3.20.20.80:FF:000004">
    <property type="entry name" value="Beta-glucosidase 6-phospho-beta-glucosidase"/>
    <property type="match status" value="1"/>
</dbReference>
<evidence type="ECO:0000313" key="13">
    <source>
        <dbReference type="EMBL" id="REG01743.1"/>
    </source>
</evidence>
<dbReference type="PRINTS" id="PR00131">
    <property type="entry name" value="GLHYDRLASE1"/>
</dbReference>
<dbReference type="AlphaFoldDB" id="A0A3D9ZYP7"/>
<evidence type="ECO:0000256" key="12">
    <source>
        <dbReference type="SAM" id="SignalP"/>
    </source>
</evidence>
<dbReference type="InterPro" id="IPR001360">
    <property type="entry name" value="Glyco_hydro_1"/>
</dbReference>
<evidence type="ECO:0000256" key="9">
    <source>
        <dbReference type="PIRSR" id="PIRSR617736-1"/>
    </source>
</evidence>